<dbReference type="Gene3D" id="1.25.40.10">
    <property type="entry name" value="Tetratricopeptide repeat domain"/>
    <property type="match status" value="2"/>
</dbReference>
<evidence type="ECO:0000256" key="2">
    <source>
        <dbReference type="ARBA" id="ARBA00009265"/>
    </source>
</evidence>
<feature type="region of interest" description="Disordered" evidence="5">
    <location>
        <begin position="1"/>
        <end position="80"/>
    </location>
</feature>
<keyword evidence="7" id="KW-1185">Reference proteome</keyword>
<feature type="compositionally biased region" description="Basic and acidic residues" evidence="5">
    <location>
        <begin position="59"/>
        <end position="80"/>
    </location>
</feature>
<feature type="compositionally biased region" description="Low complexity" evidence="5">
    <location>
        <begin position="1"/>
        <end position="13"/>
    </location>
</feature>
<dbReference type="GO" id="GO:0031048">
    <property type="term" value="P:regulatory ncRNA-mediated heterochromatin formation"/>
    <property type="evidence" value="ECO:0007669"/>
    <property type="project" value="TreeGrafter"/>
</dbReference>
<evidence type="ECO:0000256" key="5">
    <source>
        <dbReference type="SAM" id="MobiDB-lite"/>
    </source>
</evidence>
<protein>
    <submittedName>
        <fullName evidence="6">NRDE-2, necessary for RNA interference-domain-containing protein</fullName>
    </submittedName>
</protein>
<proteinExistence type="inferred from homology"/>
<feature type="compositionally biased region" description="Low complexity" evidence="5">
    <location>
        <begin position="155"/>
        <end position="173"/>
    </location>
</feature>
<dbReference type="PANTHER" id="PTHR13471">
    <property type="entry name" value="TETRATRICOPEPTIDE-LIKE HELICAL"/>
    <property type="match status" value="1"/>
</dbReference>
<dbReference type="InterPro" id="IPR013633">
    <property type="entry name" value="NRDE-2"/>
</dbReference>
<organism evidence="6 7">
    <name type="scientific">Gymnopilus junonius</name>
    <name type="common">Spectacular rustgill mushroom</name>
    <name type="synonym">Gymnopilus spectabilis subsp. junonius</name>
    <dbReference type="NCBI Taxonomy" id="109634"/>
    <lineage>
        <taxon>Eukaryota</taxon>
        <taxon>Fungi</taxon>
        <taxon>Dikarya</taxon>
        <taxon>Basidiomycota</taxon>
        <taxon>Agaricomycotina</taxon>
        <taxon>Agaricomycetes</taxon>
        <taxon>Agaricomycetidae</taxon>
        <taxon>Agaricales</taxon>
        <taxon>Agaricineae</taxon>
        <taxon>Hymenogastraceae</taxon>
        <taxon>Gymnopilus</taxon>
    </lineage>
</organism>
<feature type="compositionally biased region" description="Basic and acidic residues" evidence="5">
    <location>
        <begin position="41"/>
        <end position="51"/>
    </location>
</feature>
<name>A0A9P5P2Z8_GYMJU</name>
<comment type="subcellular location">
    <subcellularLocation>
        <location evidence="1">Nucleus</location>
    </subcellularLocation>
</comment>
<evidence type="ECO:0000313" key="7">
    <source>
        <dbReference type="Proteomes" id="UP000724874"/>
    </source>
</evidence>
<reference evidence="6" key="1">
    <citation type="submission" date="2020-11" db="EMBL/GenBank/DDBJ databases">
        <authorList>
            <consortium name="DOE Joint Genome Institute"/>
            <person name="Ahrendt S."/>
            <person name="Riley R."/>
            <person name="Andreopoulos W."/>
            <person name="LaButti K."/>
            <person name="Pangilinan J."/>
            <person name="Ruiz-duenas F.J."/>
            <person name="Barrasa J.M."/>
            <person name="Sanchez-Garcia M."/>
            <person name="Camarero S."/>
            <person name="Miyauchi S."/>
            <person name="Serrano A."/>
            <person name="Linde D."/>
            <person name="Babiker R."/>
            <person name="Drula E."/>
            <person name="Ayuso-Fernandez I."/>
            <person name="Pacheco R."/>
            <person name="Padilla G."/>
            <person name="Ferreira P."/>
            <person name="Barriuso J."/>
            <person name="Kellner H."/>
            <person name="Castanera R."/>
            <person name="Alfaro M."/>
            <person name="Ramirez L."/>
            <person name="Pisabarro A.G."/>
            <person name="Kuo A."/>
            <person name="Tritt A."/>
            <person name="Lipzen A."/>
            <person name="He G."/>
            <person name="Yan M."/>
            <person name="Ng V."/>
            <person name="Cullen D."/>
            <person name="Martin F."/>
            <person name="Rosso M.-N."/>
            <person name="Henrissat B."/>
            <person name="Hibbett D."/>
            <person name="Martinez A.T."/>
            <person name="Grigoriev I.V."/>
        </authorList>
    </citation>
    <scope>NUCLEOTIDE SEQUENCE</scope>
    <source>
        <strain evidence="6">AH 44721</strain>
    </source>
</reference>
<dbReference type="InterPro" id="IPR003107">
    <property type="entry name" value="HAT"/>
</dbReference>
<feature type="compositionally biased region" description="Polar residues" evidence="5">
    <location>
        <begin position="21"/>
        <end position="30"/>
    </location>
</feature>
<dbReference type="OrthoDB" id="297219at2759"/>
<keyword evidence="3" id="KW-0677">Repeat</keyword>
<dbReference type="InterPro" id="IPR011990">
    <property type="entry name" value="TPR-like_helical_dom_sf"/>
</dbReference>
<dbReference type="SMART" id="SM00386">
    <property type="entry name" value="HAT"/>
    <property type="match status" value="4"/>
</dbReference>
<accession>A0A9P5P2Z8</accession>
<dbReference type="AlphaFoldDB" id="A0A9P5P2Z8"/>
<keyword evidence="4" id="KW-0539">Nucleus</keyword>
<evidence type="ECO:0000256" key="4">
    <source>
        <dbReference type="ARBA" id="ARBA00023242"/>
    </source>
</evidence>
<dbReference type="GO" id="GO:0071013">
    <property type="term" value="C:catalytic step 2 spliceosome"/>
    <property type="evidence" value="ECO:0007669"/>
    <property type="project" value="TreeGrafter"/>
</dbReference>
<dbReference type="PANTHER" id="PTHR13471:SF0">
    <property type="entry name" value="NUCLEAR EXOSOME REGULATOR NRDE2"/>
    <property type="match status" value="1"/>
</dbReference>
<dbReference type="GO" id="GO:1902369">
    <property type="term" value="P:negative regulation of RNA catabolic process"/>
    <property type="evidence" value="ECO:0007669"/>
    <property type="project" value="TreeGrafter"/>
</dbReference>
<evidence type="ECO:0000256" key="1">
    <source>
        <dbReference type="ARBA" id="ARBA00004123"/>
    </source>
</evidence>
<comment type="similarity">
    <text evidence="2">Belongs to the NRDE2 family.</text>
</comment>
<gene>
    <name evidence="6" type="ORF">CPB84DRAFT_1841419</name>
</gene>
<sequence>MSSSLPPSFSSFPDLEAGPSTRITESLTTSSHDKRRRKRHDSPEHQSDAKASKRRHKSFEKEHRIRRDGNDSEVGQYREHERVNLAFYSDRKGDLKNIQYGGLHSGDIPKYRLVAGGRSVLGLPQALVIVKRAGKGVEIGASYQRKAPSLTSTGSRALLSRPPSRRIPSSSRADQYNEVDGVVCFPSQRSTRHKEDSYRPAIVSSHRDDSDSSPYSDSDAAPSSDESSDSLVLTAQQETLKRLEQELEARPENTDIWNSLLNESLSTIPVTSKNATKARSEITLSILSRAFSASPQNAMNKNLRLAYLKAGEQVWHESKLRSEWEEALEVGDVEFQVEWLEWRIKNGSGGIDQVIDSALRTYEGLGPGRNSEWYIERAMAAFQAQAELIFNAPPSITGMDFQAQLDKLEEFWDSECSRFGEDGAQGWASWHSSRNRAPVSTNGNLQPRIIKDLDPYRQWANQELEMDVAIYLPLRSDSDSLDPYSTVLFADIRSLMLDVTSPRAKNAFRMAWLSFMGLHVPGFSLATNREIEWDDRWNLGYLTRPPYLDAIFPSSRAQTNIMTDAVAGAIIGREREFSSPFGPVRCWGKDVSLPLDLSSGEPGKVLQWALWTKRDLATVDEAFVRRLFASLRTTPDDPEWDTLALAFELAVNPKNAVKLSKSLLSTNQDSLALWDAHAQLERRRGRVDSARKLYETILISSKPHSTQEGVGRLYSNWVEMEWLAGNDQQALGVILKSVDLSGLASGVAILRTKRSLEDAAESARAWKEQEAWVKLRALLELLTGNEPEAAFTVFDKYLLGENDSSIRESLTTASLVIVYCYGTILKRPMAPSILRERAHTAFAHYPSNSIILGILLETEKGQGVWGRIRSMLGGNDGKIKGVARRIEEVWLAGWEKGRWLGEVERTRNGLAAAVEHERTRYSFVIWRIYIEFEIRAGELERAKKLLFRAIGDCPLVKELYLLAFGPLRSVFKNHELQGLADTMVERGIRLRQGLDEVVQGQGVTGHGERGSDEESADEIEHNAKELRRLMPY</sequence>
<dbReference type="SUPFAM" id="SSF48452">
    <property type="entry name" value="TPR-like"/>
    <property type="match status" value="2"/>
</dbReference>
<comment type="caution">
    <text evidence="6">The sequence shown here is derived from an EMBL/GenBank/DDBJ whole genome shotgun (WGS) entry which is preliminary data.</text>
</comment>
<feature type="compositionally biased region" description="Low complexity" evidence="5">
    <location>
        <begin position="212"/>
        <end position="225"/>
    </location>
</feature>
<dbReference type="Proteomes" id="UP000724874">
    <property type="component" value="Unassembled WGS sequence"/>
</dbReference>
<evidence type="ECO:0000313" key="6">
    <source>
        <dbReference type="EMBL" id="KAF8912990.1"/>
    </source>
</evidence>
<dbReference type="Pfam" id="PF08424">
    <property type="entry name" value="NRDE-2"/>
    <property type="match status" value="2"/>
</dbReference>
<dbReference type="GO" id="GO:0006396">
    <property type="term" value="P:RNA processing"/>
    <property type="evidence" value="ECO:0007669"/>
    <property type="project" value="InterPro"/>
</dbReference>
<feature type="region of interest" description="Disordered" evidence="5">
    <location>
        <begin position="187"/>
        <end position="232"/>
    </location>
</feature>
<dbReference type="EMBL" id="JADNYJ010000002">
    <property type="protein sequence ID" value="KAF8912990.1"/>
    <property type="molecule type" value="Genomic_DNA"/>
</dbReference>
<evidence type="ECO:0000256" key="3">
    <source>
        <dbReference type="ARBA" id="ARBA00022737"/>
    </source>
</evidence>
<feature type="region of interest" description="Disordered" evidence="5">
    <location>
        <begin position="147"/>
        <end position="174"/>
    </location>
</feature>